<protein>
    <submittedName>
        <fullName evidence="2">Uncharacterized protein</fullName>
    </submittedName>
</protein>
<gene>
    <name evidence="2" type="ORF">PXEA_LOCUS30609</name>
</gene>
<evidence type="ECO:0000256" key="1">
    <source>
        <dbReference type="SAM" id="MobiDB-lite"/>
    </source>
</evidence>
<dbReference type="Proteomes" id="UP000784294">
    <property type="component" value="Unassembled WGS sequence"/>
</dbReference>
<sequence length="645" mass="69613">MASKTAFAVNHGQSSSLACPNLQLGVHIPLSSKHSGNIAPDSQDLIGECDSSFKILNCRSPQQQRPFPECSTLRGNSNMSETDVIGLSQTEIQLASCHRILPDQTVMMYEAAKVGISAKGVESGNDRLCISEDRIGEAALDGDQELDGAAGYSQRSNSLLNHPALASPKSRVIHDHSLRSRRVSATSKETSKKSYSKDIAGLSVDDGLICREDNEQETREEKAVEGCEEVRKEQKANLPKSGGEQGLVAEAVLEPADAVTCGQDYNTLSGFRRWGGLSFRVGLTTQMRKRAYAYTAALGSVTSSAKGEGYIHGRALSSTLRPKFSGTPSLSLSEMLPASEVPGSPVGRLGHLNYVNSVYKVPAASSSTAAAAACWKQKLLTSVLTGRSPLPYIKQEQSSSVLNQTYGRHLIRNRVHNRPQQISNPSYTGSNEGSAFFEAAKILRSEAADMSTAAAAARETLKALTIKDRREILCNYFTTLQLLISIVNALGCHHGHRDAPSILHASSGSSLSSAEECDEAGVWPLRGSDTESAVIGPRNAESTLKSGLDVSSPTTVRQLNRTQPSEANFCTGTLTTNQRLHLLRHQTHDCFLYLYRLSPGQFRWFCLGYIASQPVSDIVEMLHSLTSFCLDPATHSPSRLGKGSK</sequence>
<organism evidence="2 3">
    <name type="scientific">Protopolystoma xenopodis</name>
    <dbReference type="NCBI Taxonomy" id="117903"/>
    <lineage>
        <taxon>Eukaryota</taxon>
        <taxon>Metazoa</taxon>
        <taxon>Spiralia</taxon>
        <taxon>Lophotrochozoa</taxon>
        <taxon>Platyhelminthes</taxon>
        <taxon>Monogenea</taxon>
        <taxon>Polyopisthocotylea</taxon>
        <taxon>Polystomatidea</taxon>
        <taxon>Polystomatidae</taxon>
        <taxon>Protopolystoma</taxon>
    </lineage>
</organism>
<evidence type="ECO:0000313" key="2">
    <source>
        <dbReference type="EMBL" id="VEL37169.1"/>
    </source>
</evidence>
<dbReference type="OrthoDB" id="6267649at2759"/>
<accession>A0A3S5FGB7</accession>
<dbReference type="PROSITE" id="PS51257">
    <property type="entry name" value="PROKAR_LIPOPROTEIN"/>
    <property type="match status" value="1"/>
</dbReference>
<keyword evidence="3" id="KW-1185">Reference proteome</keyword>
<proteinExistence type="predicted"/>
<evidence type="ECO:0000313" key="3">
    <source>
        <dbReference type="Proteomes" id="UP000784294"/>
    </source>
</evidence>
<name>A0A3S5FGB7_9PLAT</name>
<comment type="caution">
    <text evidence="2">The sequence shown here is derived from an EMBL/GenBank/DDBJ whole genome shotgun (WGS) entry which is preliminary data.</text>
</comment>
<dbReference type="AlphaFoldDB" id="A0A3S5FGB7"/>
<reference evidence="2" key="1">
    <citation type="submission" date="2018-11" db="EMBL/GenBank/DDBJ databases">
        <authorList>
            <consortium name="Pathogen Informatics"/>
        </authorList>
    </citation>
    <scope>NUCLEOTIDE SEQUENCE</scope>
</reference>
<dbReference type="EMBL" id="CAAALY010254207">
    <property type="protein sequence ID" value="VEL37169.1"/>
    <property type="molecule type" value="Genomic_DNA"/>
</dbReference>
<feature type="region of interest" description="Disordered" evidence="1">
    <location>
        <begin position="160"/>
        <end position="194"/>
    </location>
</feature>